<comment type="caution">
    <text evidence="2">The sequence shown here is derived from an EMBL/GenBank/DDBJ whole genome shotgun (WGS) entry which is preliminary data.</text>
</comment>
<evidence type="ECO:0000256" key="1">
    <source>
        <dbReference type="SAM" id="MobiDB-lite"/>
    </source>
</evidence>
<dbReference type="PANTHER" id="PTHR13374">
    <property type="entry name" value="DET1 HOMOLOG DE-ETIOLATED-1 HOMOLOG"/>
    <property type="match status" value="1"/>
</dbReference>
<dbReference type="Proteomes" id="UP001642260">
    <property type="component" value="Unassembled WGS sequence"/>
</dbReference>
<evidence type="ECO:0000313" key="2">
    <source>
        <dbReference type="EMBL" id="CAH8320281.1"/>
    </source>
</evidence>
<gene>
    <name evidence="2" type="ORF">ERUC_LOCUS8832</name>
</gene>
<dbReference type="PANTHER" id="PTHR13374:SF3">
    <property type="entry name" value="DET1 HOMOLOG"/>
    <property type="match status" value="1"/>
</dbReference>
<dbReference type="EMBL" id="CAKOAT010091821">
    <property type="protein sequence ID" value="CAH8320281.1"/>
    <property type="molecule type" value="Genomic_DNA"/>
</dbReference>
<dbReference type="Pfam" id="PF09737">
    <property type="entry name" value="Det1"/>
    <property type="match status" value="1"/>
</dbReference>
<organism evidence="2 3">
    <name type="scientific">Eruca vesicaria subsp. sativa</name>
    <name type="common">Garden rocket</name>
    <name type="synonym">Eruca sativa</name>
    <dbReference type="NCBI Taxonomy" id="29727"/>
    <lineage>
        <taxon>Eukaryota</taxon>
        <taxon>Viridiplantae</taxon>
        <taxon>Streptophyta</taxon>
        <taxon>Embryophyta</taxon>
        <taxon>Tracheophyta</taxon>
        <taxon>Spermatophyta</taxon>
        <taxon>Magnoliopsida</taxon>
        <taxon>eudicotyledons</taxon>
        <taxon>Gunneridae</taxon>
        <taxon>Pentapetalae</taxon>
        <taxon>rosids</taxon>
        <taxon>malvids</taxon>
        <taxon>Brassicales</taxon>
        <taxon>Brassicaceae</taxon>
        <taxon>Brassiceae</taxon>
        <taxon>Eruca</taxon>
    </lineage>
</organism>
<keyword evidence="3" id="KW-1185">Reference proteome</keyword>
<reference evidence="2 3" key="1">
    <citation type="submission" date="2022-03" db="EMBL/GenBank/DDBJ databases">
        <authorList>
            <person name="Macdonald S."/>
            <person name="Ahmed S."/>
            <person name="Newling K."/>
        </authorList>
    </citation>
    <scope>NUCLEOTIDE SEQUENCE [LARGE SCALE GENOMIC DNA]</scope>
</reference>
<feature type="region of interest" description="Disordered" evidence="1">
    <location>
        <begin position="1"/>
        <end position="30"/>
    </location>
</feature>
<dbReference type="AlphaFoldDB" id="A0ABC8JGX3"/>
<feature type="compositionally biased region" description="Basic and acidic residues" evidence="1">
    <location>
        <begin position="13"/>
        <end position="27"/>
    </location>
</feature>
<name>A0ABC8JGX3_ERUVS</name>
<proteinExistence type="predicted"/>
<accession>A0ABC8JGX3</accession>
<evidence type="ECO:0000313" key="3">
    <source>
        <dbReference type="Proteomes" id="UP001642260"/>
    </source>
</evidence>
<protein>
    <submittedName>
        <fullName evidence="2">Uncharacterized protein</fullName>
    </submittedName>
</protein>
<dbReference type="InterPro" id="IPR019138">
    <property type="entry name" value="De-etiolated_protein_1_Det1"/>
</dbReference>
<sequence>MMTTQDKNKHRKREDDAENGLHRRQPDAENSFLSGIKQRLLSFIFKDIWNEESDNTMVGRNADHLPAFFAVYNKETTDIVAFYQNSAEDLYQLFEQFSSDHFTVSSSSPFMNFVIFFYAFNV</sequence>